<sequence>MKLIFIIAVLAMAVFLVSWANAREIGFIEDFSLSRDRSEVLKQLIPGTNDYYYYHCLHAQHTGDFEQVHKMLGLWIKRQDYTPQVKEILNRQALLEYQRNPEKSLEHIRKELNLRFDHRKEIAAQKTNYPSELDQKHISISALTEKAFSRYKNLQGIEDAGLDILRHEKLSPERRRDMLQRLQRPDIPNLPKLVVDDLRYKHSSGFGSFPIHRQLLKSQLDECLRLMPELTDNSEFITTYLSKLGPSDDADIRYDPAEKKQWLDRLWTFVKKLAPAHNSLKAHILCQILEMNRKQGNYDHDLFMEYIRLPRNVHYVNPDYVRHQKHRHVKADLNADFSSITQTPPVGTDEALIRDYLSHYFLTAKNYKAYIKFIKDTWLKEIFAETKIINGLGDMEQWYSMMDPAQYQALKARVDLDFLPVNKPFFATDEPVTLDLYVKNVKTLLVKIFELNTFNYYQTHLQEVDTAINLDGLTATREEVITYEEPPLRRIRRSFEFPQMNTPGVFVVEFIGNGKSSRAVIRKGKFYVTDKIGPAGHELTVRDEMNQKRKQASVWLAGRDFTPDEEGVIIIPFSNNPGLETIIVKDKDFCSLASFDHMSENYRMQAGFYADRESLLRGFGSKVVVRPVLTLNGHPVSLSLLENVRLVIDSVDRDGVSSVKEVSDFEIFEDKESVFEFQVPDHLTKIGFTLKAQVQNMSRNKKEDVSDHAEFSLNSIDSTMGLEDIFLSHADDAYIIELLGKNGELKPNCPIRVELKHRYFRETIHVPMQTDDQGRIHLGKLEGIERIQARGSGNISHKWRLAKDLYQYPNTIHEQAGETIRIPYVASVRKTPRLSYTLFEKRGQTYVADYTGNVQICDGFLEIRGIPAGNYDLFIKESNRKINLRLTEGKTEEGFVISKNRVLEIKNENLLQISSVKTDKASVRIQLSNASSFARVHVLATCFMPSFDMFSNLVYTGLPEPYQIRPGRAESQYVAGRNIGDEYRYILERKYAEKFPGNMLNRPELLLNPWNIRKTETARDEAAAGEPPASESLDIDEWGKPRMRPRCALPRPMECFSNLDFLNEASVLLLNLRPDENGLVTIERNQLGAHRQLHCIAIDPLSTVYREITLPDTEIQTRDLRLVQSLEAEKHFTEQKQISLLHPGETFRLTDMTTSDFEVYDSLDKVYQLLVTLSENATLQEFNFILRWPEMDEAEKQEKYSKYACHELSFFIYHKDQKFFEQVILPYLRNKKDKTFLDHWLLGEDLTAYLEPWAYSQLNIVEKILLARRGPGGKDRTARSVKDLYDMIPPDIDEYNRLFDTALKGSAFEEDSFGFAGAKEEALEMKRLWEAPAPVVAAQAATPELEDIFEMESDNDSISDEVESMYAMPMKKSMRRSVRDKKKKAIIVAGAANDRYFTPRDKARKKARQFFRQLDKTEEWVENNYYKLPIESQNADLITVNAFWNDYAQSDIQEPFLSKNIAYASRNFAEMMLALSVLDIPFKAEKHETTTKGVMFSLKANSHSIVFHKEIREGQPSEEKIPLLVSQHFFRADDRYYYEDNERFDKFVEEEFLVHTGYGCQMVLSNPTSSRGKLRSLLQIPRGAIPLNNGFYTKGIPMTLEPYTTRTFEYYFYFPETGKIKHYPAQIARNEEFVTSAPASEFNVVAELSRTDTDSWEYVSQHGTEKEVLAFLNAHNLNRLDLNKIAFRMKEKAFFKKITDLLRERHTYQHTLWSYSIYHNENTLIAEYLRHSPYAEKCGDYIETPILSVNPVERKIYQHMEYRPLVNARAHQLGKRPKILNDRFYDQYHRLMQYLSYRSSLNDDDLLAVTYYLLLQDRVSEAIRFFERITPDKIQSRMQYDYVQAYLDFYTGDIERAGRIASEYLEYPVARWQNMFQDVANQLDELEGKAPEVADKESRDQIQTRLAATETSFDIKAESRCVTIDYQNLSSCRVNYYPMDIELLFSRNPFVQQETGHFSFIRPNDTEEIELPSDQTSLMFELPEKFHNSNLMIEIVAQGMKKSQVYYANSLDIQLIEKYGYLKVAHQETHKPLAKTYVKVYAQMRGGDIRFYKDGYTDLRGRFDYVSLNTNELDNTEKFAILILSEEYGAVIREVSPPKR</sequence>
<feature type="region of interest" description="Disordered" evidence="1">
    <location>
        <begin position="1017"/>
        <end position="1036"/>
    </location>
</feature>
<dbReference type="Proteomes" id="UP000663722">
    <property type="component" value="Chromosome"/>
</dbReference>
<evidence type="ECO:0000256" key="1">
    <source>
        <dbReference type="SAM" id="MobiDB-lite"/>
    </source>
</evidence>
<keyword evidence="3" id="KW-1185">Reference proteome</keyword>
<protein>
    <submittedName>
        <fullName evidence="2">Uncharacterized protein</fullName>
    </submittedName>
</protein>
<organism evidence="2 3">
    <name type="scientific">Desulfonema magnum</name>
    <dbReference type="NCBI Taxonomy" id="45655"/>
    <lineage>
        <taxon>Bacteria</taxon>
        <taxon>Pseudomonadati</taxon>
        <taxon>Thermodesulfobacteriota</taxon>
        <taxon>Desulfobacteria</taxon>
        <taxon>Desulfobacterales</taxon>
        <taxon>Desulfococcaceae</taxon>
        <taxon>Desulfonema</taxon>
    </lineage>
</organism>
<dbReference type="KEGG" id="dmm:dnm_013500"/>
<dbReference type="EMBL" id="CP061800">
    <property type="protein sequence ID" value="QTA85345.1"/>
    <property type="molecule type" value="Genomic_DNA"/>
</dbReference>
<proteinExistence type="predicted"/>
<gene>
    <name evidence="2" type="ORF">dnm_013500</name>
</gene>
<name>A0A975BHX7_9BACT</name>
<dbReference type="RefSeq" id="WP_207681440.1">
    <property type="nucleotide sequence ID" value="NZ_CP061800.1"/>
</dbReference>
<accession>A0A975BHX7</accession>
<reference evidence="2" key="1">
    <citation type="journal article" date="2021" name="Microb. Physiol.">
        <title>Proteogenomic Insights into the Physiology of Marine, Sulfate-Reducing, Filamentous Desulfonema limicola and Desulfonema magnum.</title>
        <authorList>
            <person name="Schnaars V."/>
            <person name="Wohlbrand L."/>
            <person name="Scheve S."/>
            <person name="Hinrichs C."/>
            <person name="Reinhardt R."/>
            <person name="Rabus R."/>
        </authorList>
    </citation>
    <scope>NUCLEOTIDE SEQUENCE</scope>
    <source>
        <strain evidence="2">4be13</strain>
    </source>
</reference>
<evidence type="ECO:0000313" key="2">
    <source>
        <dbReference type="EMBL" id="QTA85345.1"/>
    </source>
</evidence>
<dbReference type="InterPro" id="IPR053095">
    <property type="entry name" value="Actin-binding/GATA_Znf"/>
</dbReference>
<dbReference type="PANTHER" id="PTHR23246">
    <property type="entry name" value="NEW-GLUE PROTEIN"/>
    <property type="match status" value="1"/>
</dbReference>
<evidence type="ECO:0000313" key="3">
    <source>
        <dbReference type="Proteomes" id="UP000663722"/>
    </source>
</evidence>
<dbReference type="PANTHER" id="PTHR23246:SF21">
    <property type="entry name" value="ACTIN-BINDING PROTEIN F"/>
    <property type="match status" value="1"/>
</dbReference>